<evidence type="ECO:0000256" key="1">
    <source>
        <dbReference type="ARBA" id="ARBA00006817"/>
    </source>
</evidence>
<feature type="domain" description="Activator of Hsp90 ATPase homologue 1/2-like C-terminal" evidence="2">
    <location>
        <begin position="18"/>
        <end position="136"/>
    </location>
</feature>
<protein>
    <submittedName>
        <fullName evidence="3">SRPBCC family protein</fullName>
    </submittedName>
</protein>
<reference evidence="3 4" key="1">
    <citation type="submission" date="2020-09" db="EMBL/GenBank/DDBJ databases">
        <title>Sinomicrobium weinanense sp. nov., a halophilic bacteria isolated from saline-alkali soil.</title>
        <authorList>
            <person name="Wu P."/>
            <person name="Ren H."/>
            <person name="Mei Y."/>
            <person name="Liang Y."/>
            <person name="Chen Z."/>
        </authorList>
    </citation>
    <scope>NUCLEOTIDE SEQUENCE [LARGE SCALE GENOMIC DNA]</scope>
    <source>
        <strain evidence="3 4">FJxs</strain>
    </source>
</reference>
<dbReference type="InterPro" id="IPR013538">
    <property type="entry name" value="ASHA1/2-like_C"/>
</dbReference>
<dbReference type="Proteomes" id="UP000653730">
    <property type="component" value="Unassembled WGS sequence"/>
</dbReference>
<keyword evidence="4" id="KW-1185">Reference proteome</keyword>
<accession>A0A926JV64</accession>
<sequence length="154" mass="17460">MTTNRSNCVEAQMLIRKPVATVFQAFIDPEITRNFWFTKGSGSLEPGKSVTWEWEMYGFSTDVFVKEIKADKLISITWNSPPTTVDFEFTPHGGHATYVVIRNYGFDKEGDELLRVIMDSTGGFTTVLDGLKAYLEHGIQLNLIADKFPDRNIK</sequence>
<dbReference type="AlphaFoldDB" id="A0A926JV64"/>
<dbReference type="EMBL" id="JACVDC010000092">
    <property type="protein sequence ID" value="MBC9798152.1"/>
    <property type="molecule type" value="Genomic_DNA"/>
</dbReference>
<proteinExistence type="inferred from homology"/>
<dbReference type="RefSeq" id="WP_187967278.1">
    <property type="nucleotide sequence ID" value="NZ_JACVDC010000092.1"/>
</dbReference>
<gene>
    <name evidence="3" type="ORF">IBL28_19440</name>
</gene>
<evidence type="ECO:0000313" key="4">
    <source>
        <dbReference type="Proteomes" id="UP000653730"/>
    </source>
</evidence>
<organism evidence="3 4">
    <name type="scientific">Sinomicrobium weinanense</name>
    <dbReference type="NCBI Taxonomy" id="2842200"/>
    <lineage>
        <taxon>Bacteria</taxon>
        <taxon>Pseudomonadati</taxon>
        <taxon>Bacteroidota</taxon>
        <taxon>Flavobacteriia</taxon>
        <taxon>Flavobacteriales</taxon>
        <taxon>Flavobacteriaceae</taxon>
        <taxon>Sinomicrobium</taxon>
    </lineage>
</organism>
<evidence type="ECO:0000313" key="3">
    <source>
        <dbReference type="EMBL" id="MBC9798152.1"/>
    </source>
</evidence>
<dbReference type="SUPFAM" id="SSF55961">
    <property type="entry name" value="Bet v1-like"/>
    <property type="match status" value="1"/>
</dbReference>
<name>A0A926JV64_9FLAO</name>
<comment type="similarity">
    <text evidence="1">Belongs to the AHA1 family.</text>
</comment>
<dbReference type="Gene3D" id="3.30.530.20">
    <property type="match status" value="1"/>
</dbReference>
<comment type="caution">
    <text evidence="3">The sequence shown here is derived from an EMBL/GenBank/DDBJ whole genome shotgun (WGS) entry which is preliminary data.</text>
</comment>
<dbReference type="InterPro" id="IPR023393">
    <property type="entry name" value="START-like_dom_sf"/>
</dbReference>
<evidence type="ECO:0000259" key="2">
    <source>
        <dbReference type="Pfam" id="PF08327"/>
    </source>
</evidence>
<dbReference type="Pfam" id="PF08327">
    <property type="entry name" value="AHSA1"/>
    <property type="match status" value="1"/>
</dbReference>
<dbReference type="CDD" id="cd08901">
    <property type="entry name" value="SRPBCC_CalC_Aha1-like_8"/>
    <property type="match status" value="1"/>
</dbReference>